<evidence type="ECO:0000256" key="1">
    <source>
        <dbReference type="SAM" id="Coils"/>
    </source>
</evidence>
<feature type="coiled-coil region" evidence="1">
    <location>
        <begin position="60"/>
        <end position="87"/>
    </location>
</feature>
<proteinExistence type="predicted"/>
<protein>
    <submittedName>
        <fullName evidence="2">Uncharacterized protein</fullName>
    </submittedName>
</protein>
<accession>A0AAV2KIL0</accession>
<dbReference type="EMBL" id="OZ035840">
    <property type="protein sequence ID" value="CAL1588146.1"/>
    <property type="molecule type" value="Genomic_DNA"/>
</dbReference>
<dbReference type="AlphaFoldDB" id="A0AAV2KIL0"/>
<name>A0AAV2KIL0_KNICA</name>
<gene>
    <name evidence="2" type="ORF">KC01_LOCUS17999</name>
</gene>
<organism evidence="2 3">
    <name type="scientific">Knipowitschia caucasica</name>
    <name type="common">Caucasian dwarf goby</name>
    <name type="synonym">Pomatoschistus caucasicus</name>
    <dbReference type="NCBI Taxonomy" id="637954"/>
    <lineage>
        <taxon>Eukaryota</taxon>
        <taxon>Metazoa</taxon>
        <taxon>Chordata</taxon>
        <taxon>Craniata</taxon>
        <taxon>Vertebrata</taxon>
        <taxon>Euteleostomi</taxon>
        <taxon>Actinopterygii</taxon>
        <taxon>Neopterygii</taxon>
        <taxon>Teleostei</taxon>
        <taxon>Neoteleostei</taxon>
        <taxon>Acanthomorphata</taxon>
        <taxon>Gobiaria</taxon>
        <taxon>Gobiiformes</taxon>
        <taxon>Gobioidei</taxon>
        <taxon>Gobiidae</taxon>
        <taxon>Gobiinae</taxon>
        <taxon>Knipowitschia</taxon>
    </lineage>
</organism>
<sequence>MTRQLTSRDKQENLELKGSELQQTKLVIYLSLESMAMSSDQCDSVFLSVDSLLNDALQMQRQCRDRSDQLSQKAIELQNESATLRETSKPKNSENICRLNELLSSLDIPIINMAFFLIICRI</sequence>
<reference evidence="2 3" key="1">
    <citation type="submission" date="2024-04" db="EMBL/GenBank/DDBJ databases">
        <authorList>
            <person name="Waldvogel A.-M."/>
            <person name="Schoenle A."/>
        </authorList>
    </citation>
    <scope>NUCLEOTIDE SEQUENCE [LARGE SCALE GENOMIC DNA]</scope>
</reference>
<evidence type="ECO:0000313" key="3">
    <source>
        <dbReference type="Proteomes" id="UP001497482"/>
    </source>
</evidence>
<dbReference type="Proteomes" id="UP001497482">
    <property type="component" value="Chromosome 18"/>
</dbReference>
<keyword evidence="1" id="KW-0175">Coiled coil</keyword>
<evidence type="ECO:0000313" key="2">
    <source>
        <dbReference type="EMBL" id="CAL1588146.1"/>
    </source>
</evidence>
<keyword evidence="3" id="KW-1185">Reference proteome</keyword>